<comment type="caution">
    <text evidence="11">The sequence shown here is derived from an EMBL/GenBank/DDBJ whole genome shotgun (WGS) entry which is preliminary data.</text>
</comment>
<evidence type="ECO:0000313" key="12">
    <source>
        <dbReference type="Proteomes" id="UP001279734"/>
    </source>
</evidence>
<evidence type="ECO:0000256" key="7">
    <source>
        <dbReference type="ARBA" id="ARBA00022989"/>
    </source>
</evidence>
<dbReference type="GO" id="GO:0006886">
    <property type="term" value="P:intracellular protein transport"/>
    <property type="evidence" value="ECO:0007669"/>
    <property type="project" value="InterPro"/>
</dbReference>
<dbReference type="Pfam" id="PF03911">
    <property type="entry name" value="Sec61_beta"/>
    <property type="match status" value="1"/>
</dbReference>
<evidence type="ECO:0000313" key="11">
    <source>
        <dbReference type="EMBL" id="GMH22381.1"/>
    </source>
</evidence>
<reference evidence="11" key="1">
    <citation type="submission" date="2023-05" db="EMBL/GenBank/DDBJ databases">
        <title>Nepenthes gracilis genome sequencing.</title>
        <authorList>
            <person name="Fukushima K."/>
        </authorList>
    </citation>
    <scope>NUCLEOTIDE SEQUENCE</scope>
    <source>
        <strain evidence="11">SING2019-196</strain>
    </source>
</reference>
<evidence type="ECO:0000256" key="6">
    <source>
        <dbReference type="ARBA" id="ARBA00022927"/>
    </source>
</evidence>
<keyword evidence="6" id="KW-0653">Protein transport</keyword>
<keyword evidence="9 10" id="KW-0472">Membrane</keyword>
<gene>
    <name evidence="11" type="ORF">Nepgr_024224</name>
</gene>
<dbReference type="GO" id="GO:0005784">
    <property type="term" value="C:Sec61 translocon complex"/>
    <property type="evidence" value="ECO:0007669"/>
    <property type="project" value="InterPro"/>
</dbReference>
<evidence type="ECO:0000256" key="3">
    <source>
        <dbReference type="ARBA" id="ARBA00022448"/>
    </source>
</evidence>
<comment type="similarity">
    <text evidence="2">Belongs to the SEC61-beta family.</text>
</comment>
<accession>A0AAD3Y097</accession>
<organism evidence="11 12">
    <name type="scientific">Nepenthes gracilis</name>
    <name type="common">Slender pitcher plant</name>
    <dbReference type="NCBI Taxonomy" id="150966"/>
    <lineage>
        <taxon>Eukaryota</taxon>
        <taxon>Viridiplantae</taxon>
        <taxon>Streptophyta</taxon>
        <taxon>Embryophyta</taxon>
        <taxon>Tracheophyta</taxon>
        <taxon>Spermatophyta</taxon>
        <taxon>Magnoliopsida</taxon>
        <taxon>eudicotyledons</taxon>
        <taxon>Gunneridae</taxon>
        <taxon>Pentapetalae</taxon>
        <taxon>Caryophyllales</taxon>
        <taxon>Nepenthaceae</taxon>
        <taxon>Nepenthes</taxon>
    </lineage>
</organism>
<keyword evidence="7 10" id="KW-1133">Transmembrane helix</keyword>
<keyword evidence="3" id="KW-0813">Transport</keyword>
<dbReference type="AlphaFoldDB" id="A0AAD3Y097"/>
<evidence type="ECO:0008006" key="13">
    <source>
        <dbReference type="Google" id="ProtNLM"/>
    </source>
</evidence>
<dbReference type="EMBL" id="BSYO01000024">
    <property type="protein sequence ID" value="GMH22381.1"/>
    <property type="molecule type" value="Genomic_DNA"/>
</dbReference>
<keyword evidence="8" id="KW-0811">Translocation</keyword>
<evidence type="ECO:0000256" key="2">
    <source>
        <dbReference type="ARBA" id="ARBA00006103"/>
    </source>
</evidence>
<comment type="subcellular location">
    <subcellularLocation>
        <location evidence="1">Endoplasmic reticulum membrane</location>
        <topology evidence="1">Single-pass membrane protein</topology>
    </subcellularLocation>
</comment>
<dbReference type="InterPro" id="IPR030671">
    <property type="entry name" value="Sec61-beta/Sbh"/>
</dbReference>
<dbReference type="PANTHER" id="PTHR13509">
    <property type="entry name" value="SEC61 SUBUNIT BETA"/>
    <property type="match status" value="1"/>
</dbReference>
<dbReference type="Proteomes" id="UP001279734">
    <property type="component" value="Unassembled WGS sequence"/>
</dbReference>
<evidence type="ECO:0000256" key="9">
    <source>
        <dbReference type="ARBA" id="ARBA00023136"/>
    </source>
</evidence>
<evidence type="ECO:0000256" key="1">
    <source>
        <dbReference type="ARBA" id="ARBA00004389"/>
    </source>
</evidence>
<dbReference type="InterPro" id="IPR016482">
    <property type="entry name" value="SecG/Sec61-beta/Sbh"/>
</dbReference>
<evidence type="ECO:0000256" key="5">
    <source>
        <dbReference type="ARBA" id="ARBA00022824"/>
    </source>
</evidence>
<feature type="transmembrane region" description="Helical" evidence="10">
    <location>
        <begin position="57"/>
        <end position="80"/>
    </location>
</feature>
<keyword evidence="4 10" id="KW-0812">Transmembrane</keyword>
<sequence length="85" mass="8890">MTLSGGAPPRGIATAAAGLRRRRTIGGRGAAAGGPSGNLLHQFYTDDALALKISPNVVLVVSIGFMTLVVLLHVMGKLYFDRREA</sequence>
<evidence type="ECO:0000256" key="10">
    <source>
        <dbReference type="SAM" id="Phobius"/>
    </source>
</evidence>
<protein>
    <recommendedName>
        <fullName evidence="13">Protein transport protein Sec61 subunit beta</fullName>
    </recommendedName>
</protein>
<proteinExistence type="inferred from homology"/>
<keyword evidence="5" id="KW-0256">Endoplasmic reticulum</keyword>
<name>A0AAD3Y097_NEPGR</name>
<evidence type="ECO:0000256" key="8">
    <source>
        <dbReference type="ARBA" id="ARBA00023010"/>
    </source>
</evidence>
<keyword evidence="12" id="KW-1185">Reference proteome</keyword>
<evidence type="ECO:0000256" key="4">
    <source>
        <dbReference type="ARBA" id="ARBA00022692"/>
    </source>
</evidence>